<dbReference type="EMBL" id="JBBWWQ010000020">
    <property type="protein sequence ID" value="KAK8915966.1"/>
    <property type="molecule type" value="Genomic_DNA"/>
</dbReference>
<protein>
    <recommendedName>
        <fullName evidence="4">Small ribosomal subunit protein mS38</fullName>
    </recommendedName>
</protein>
<keyword evidence="8" id="KW-1185">Reference proteome</keyword>
<evidence type="ECO:0000256" key="5">
    <source>
        <dbReference type="SAM" id="MobiDB-lite"/>
    </source>
</evidence>
<dbReference type="GO" id="GO:0005739">
    <property type="term" value="C:mitochondrion"/>
    <property type="evidence" value="ECO:0007669"/>
    <property type="project" value="UniProtKB-SubCell"/>
</dbReference>
<accession>A0AAP0AUJ2</accession>
<dbReference type="PANTHER" id="PTHR32035:SF3">
    <property type="entry name" value="SMALL RIBOSOMAL SUBUNIT PROTEIN MS38"/>
    <property type="match status" value="1"/>
</dbReference>
<sequence>MASLLENFFRKTPNPSFQLLASLTKSQHRIPFLPSPLPSSNPNLDPASSYPNSEEVKTSPLLFRPSFPHFFNLDPLPLSGILRSDAGLCYAGDVGGRIMWADSVKKKRKRKMNKHKYRKLRKRIRRQT</sequence>
<dbReference type="SMART" id="SM01155">
    <property type="entry name" value="DUF1713"/>
    <property type="match status" value="1"/>
</dbReference>
<keyword evidence="2" id="KW-0496">Mitochondrion</keyword>
<name>A0AAP0AUJ2_9ASPA</name>
<reference evidence="7 8" key="1">
    <citation type="journal article" date="2022" name="Nat. Plants">
        <title>Genomes of leafy and leafless Platanthera orchids illuminate the evolution of mycoheterotrophy.</title>
        <authorList>
            <person name="Li M.H."/>
            <person name="Liu K.W."/>
            <person name="Li Z."/>
            <person name="Lu H.C."/>
            <person name="Ye Q.L."/>
            <person name="Zhang D."/>
            <person name="Wang J.Y."/>
            <person name="Li Y.F."/>
            <person name="Zhong Z.M."/>
            <person name="Liu X."/>
            <person name="Yu X."/>
            <person name="Liu D.K."/>
            <person name="Tu X.D."/>
            <person name="Liu B."/>
            <person name="Hao Y."/>
            <person name="Liao X.Y."/>
            <person name="Jiang Y.T."/>
            <person name="Sun W.H."/>
            <person name="Chen J."/>
            <person name="Chen Y.Q."/>
            <person name="Ai Y."/>
            <person name="Zhai J.W."/>
            <person name="Wu S.S."/>
            <person name="Zhou Z."/>
            <person name="Hsiao Y.Y."/>
            <person name="Wu W.L."/>
            <person name="Chen Y.Y."/>
            <person name="Lin Y.F."/>
            <person name="Hsu J.L."/>
            <person name="Li C.Y."/>
            <person name="Wang Z.W."/>
            <person name="Zhao X."/>
            <person name="Zhong W.Y."/>
            <person name="Ma X.K."/>
            <person name="Ma L."/>
            <person name="Huang J."/>
            <person name="Chen G.Z."/>
            <person name="Huang M.Z."/>
            <person name="Huang L."/>
            <person name="Peng D.H."/>
            <person name="Luo Y.B."/>
            <person name="Zou S.Q."/>
            <person name="Chen S.P."/>
            <person name="Lan S."/>
            <person name="Tsai W.C."/>
            <person name="Van de Peer Y."/>
            <person name="Liu Z.J."/>
        </authorList>
    </citation>
    <scope>NUCLEOTIDE SEQUENCE [LARGE SCALE GENOMIC DNA]</scope>
    <source>
        <strain evidence="7">Lor287</strain>
    </source>
</reference>
<evidence type="ECO:0000256" key="3">
    <source>
        <dbReference type="ARBA" id="ARBA00035647"/>
    </source>
</evidence>
<evidence type="ECO:0000313" key="7">
    <source>
        <dbReference type="EMBL" id="KAK8915966.1"/>
    </source>
</evidence>
<comment type="subcellular location">
    <subcellularLocation>
        <location evidence="1">Mitochondrion</location>
    </subcellularLocation>
</comment>
<evidence type="ECO:0000259" key="6">
    <source>
        <dbReference type="SMART" id="SM01155"/>
    </source>
</evidence>
<feature type="compositionally biased region" description="Low complexity" evidence="5">
    <location>
        <begin position="40"/>
        <end position="49"/>
    </location>
</feature>
<dbReference type="Pfam" id="PF08213">
    <property type="entry name" value="COX24_C"/>
    <property type="match status" value="1"/>
</dbReference>
<dbReference type="InterPro" id="IPR013177">
    <property type="entry name" value="Ribosomal_mS38_C"/>
</dbReference>
<comment type="caution">
    <text evidence="7">The sequence shown here is derived from an EMBL/GenBank/DDBJ whole genome shotgun (WGS) entry which is preliminary data.</text>
</comment>
<evidence type="ECO:0000256" key="4">
    <source>
        <dbReference type="ARBA" id="ARBA00035682"/>
    </source>
</evidence>
<gene>
    <name evidence="7" type="ORF">KSP39_PZI023303</name>
</gene>
<evidence type="ECO:0000256" key="2">
    <source>
        <dbReference type="ARBA" id="ARBA00023128"/>
    </source>
</evidence>
<dbReference type="AlphaFoldDB" id="A0AAP0AUJ2"/>
<evidence type="ECO:0000256" key="1">
    <source>
        <dbReference type="ARBA" id="ARBA00004173"/>
    </source>
</evidence>
<dbReference type="Proteomes" id="UP001418222">
    <property type="component" value="Unassembled WGS sequence"/>
</dbReference>
<proteinExistence type="inferred from homology"/>
<feature type="region of interest" description="Disordered" evidence="5">
    <location>
        <begin position="32"/>
        <end position="53"/>
    </location>
</feature>
<dbReference type="PANTHER" id="PTHR32035">
    <property type="entry name" value="AURORA KINASE A-INTERACTING PROTEIN"/>
    <property type="match status" value="1"/>
</dbReference>
<organism evidence="7 8">
    <name type="scientific">Platanthera zijinensis</name>
    <dbReference type="NCBI Taxonomy" id="2320716"/>
    <lineage>
        <taxon>Eukaryota</taxon>
        <taxon>Viridiplantae</taxon>
        <taxon>Streptophyta</taxon>
        <taxon>Embryophyta</taxon>
        <taxon>Tracheophyta</taxon>
        <taxon>Spermatophyta</taxon>
        <taxon>Magnoliopsida</taxon>
        <taxon>Liliopsida</taxon>
        <taxon>Asparagales</taxon>
        <taxon>Orchidaceae</taxon>
        <taxon>Orchidoideae</taxon>
        <taxon>Orchideae</taxon>
        <taxon>Orchidinae</taxon>
        <taxon>Platanthera</taxon>
    </lineage>
</organism>
<comment type="similarity">
    <text evidence="3">Belongs to the mitochondrion-specific ribosomal protein mS38 family.</text>
</comment>
<evidence type="ECO:0000313" key="8">
    <source>
        <dbReference type="Proteomes" id="UP001418222"/>
    </source>
</evidence>
<feature type="domain" description="Ribosomal protein mS38 C-terminal" evidence="6">
    <location>
        <begin position="100"/>
        <end position="127"/>
    </location>
</feature>